<dbReference type="PANTHER" id="PTHR30435:SF1">
    <property type="entry name" value="FLAGELLAR HOOK PROTEIN FLGE"/>
    <property type="match status" value="1"/>
</dbReference>
<evidence type="ECO:0000256" key="2">
    <source>
        <dbReference type="ARBA" id="ARBA00009677"/>
    </source>
</evidence>
<dbReference type="PANTHER" id="PTHR30435">
    <property type="entry name" value="FLAGELLAR PROTEIN"/>
    <property type="match status" value="1"/>
</dbReference>
<evidence type="ECO:0000259" key="7">
    <source>
        <dbReference type="Pfam" id="PF22692"/>
    </source>
</evidence>
<feature type="domain" description="Flagellar hook protein FlgE/F/G-like D1" evidence="7">
    <location>
        <begin position="106"/>
        <end position="160"/>
    </location>
</feature>
<dbReference type="PROSITE" id="PS00588">
    <property type="entry name" value="FLAGELLA_BB_ROD"/>
    <property type="match status" value="1"/>
</dbReference>
<evidence type="ECO:0000313" key="9">
    <source>
        <dbReference type="Proteomes" id="UP000621540"/>
    </source>
</evidence>
<dbReference type="Pfam" id="PF22692">
    <property type="entry name" value="LlgE_F_G_D1"/>
    <property type="match status" value="1"/>
</dbReference>
<dbReference type="RefSeq" id="WP_186981676.1">
    <property type="nucleotide sequence ID" value="NZ_JACOQH010000002.1"/>
</dbReference>
<proteinExistence type="inferred from homology"/>
<comment type="caution">
    <text evidence="8">The sequence shown here is derived from an EMBL/GenBank/DDBJ whole genome shotgun (WGS) entry which is preliminary data.</text>
</comment>
<accession>A0ABR7I8G6</accession>
<name>A0ABR7I8G6_9FIRM</name>
<dbReference type="InterPro" id="IPR001444">
    <property type="entry name" value="Flag_bb_rod_N"/>
</dbReference>
<dbReference type="NCBIfam" id="TIGR03506">
    <property type="entry name" value="FlgEFG_subfam"/>
    <property type="match status" value="1"/>
</dbReference>
<evidence type="ECO:0000256" key="1">
    <source>
        <dbReference type="ARBA" id="ARBA00004117"/>
    </source>
</evidence>
<dbReference type="Pfam" id="PF06429">
    <property type="entry name" value="Flg_bbr_C"/>
    <property type="match status" value="1"/>
</dbReference>
<evidence type="ECO:0000256" key="4">
    <source>
        <dbReference type="RuleBase" id="RU362116"/>
    </source>
</evidence>
<keyword evidence="9" id="KW-1185">Reference proteome</keyword>
<dbReference type="InterPro" id="IPR020013">
    <property type="entry name" value="Flagellar_FlgE/F/G"/>
</dbReference>
<feature type="domain" description="Flagellar basal body rod protein N-terminal" evidence="5">
    <location>
        <begin position="5"/>
        <end position="35"/>
    </location>
</feature>
<evidence type="ECO:0000256" key="3">
    <source>
        <dbReference type="ARBA" id="ARBA00023143"/>
    </source>
</evidence>
<keyword evidence="8" id="KW-0966">Cell projection</keyword>
<reference evidence="8 9" key="1">
    <citation type="submission" date="2020-08" db="EMBL/GenBank/DDBJ databases">
        <title>Genome public.</title>
        <authorList>
            <person name="Liu C."/>
            <person name="Sun Q."/>
        </authorList>
    </citation>
    <scope>NUCLEOTIDE SEQUENCE [LARGE SCALE GENOMIC DNA]</scope>
    <source>
        <strain evidence="8 9">BX0805</strain>
    </source>
</reference>
<dbReference type="Pfam" id="PF00460">
    <property type="entry name" value="Flg_bb_rod"/>
    <property type="match status" value="1"/>
</dbReference>
<gene>
    <name evidence="8" type="ORF">H8Z76_03315</name>
</gene>
<protein>
    <recommendedName>
        <fullName evidence="4">Flagellar hook protein FlgE</fullName>
    </recommendedName>
</protein>
<feature type="domain" description="Flagellar basal-body/hook protein C-terminal" evidence="6">
    <location>
        <begin position="412"/>
        <end position="456"/>
    </location>
</feature>
<keyword evidence="8" id="KW-0282">Flagellum</keyword>
<evidence type="ECO:0000259" key="5">
    <source>
        <dbReference type="Pfam" id="PF00460"/>
    </source>
</evidence>
<keyword evidence="8" id="KW-0969">Cilium</keyword>
<dbReference type="SUPFAM" id="SSF117143">
    <property type="entry name" value="Flagellar hook protein flgE"/>
    <property type="match status" value="1"/>
</dbReference>
<evidence type="ECO:0000313" key="8">
    <source>
        <dbReference type="EMBL" id="MBC5753064.1"/>
    </source>
</evidence>
<dbReference type="InterPro" id="IPR010930">
    <property type="entry name" value="Flg_bb/hook_C_dom"/>
</dbReference>
<dbReference type="Proteomes" id="UP000621540">
    <property type="component" value="Unassembled WGS sequence"/>
</dbReference>
<dbReference type="EMBL" id="JACOQH010000002">
    <property type="protein sequence ID" value="MBC5753064.1"/>
    <property type="molecule type" value="Genomic_DNA"/>
</dbReference>
<organism evidence="8 9">
    <name type="scientific">Roseburia yibonii</name>
    <dbReference type="NCBI Taxonomy" id="2763063"/>
    <lineage>
        <taxon>Bacteria</taxon>
        <taxon>Bacillati</taxon>
        <taxon>Bacillota</taxon>
        <taxon>Clostridia</taxon>
        <taxon>Lachnospirales</taxon>
        <taxon>Lachnospiraceae</taxon>
        <taxon>Roseburia</taxon>
    </lineage>
</organism>
<comment type="function">
    <text evidence="4">A flexible structure which links the flagellar filament to the drive apparatus in the basal body.</text>
</comment>
<comment type="subcellular location">
    <subcellularLocation>
        <location evidence="1 4">Bacterial flagellum basal body</location>
    </subcellularLocation>
</comment>
<sequence>MMRSMYSAVSGLKTHQTKMDVIGNNIANVNTVAFKSSAVTFSEIMYQTISSASGANEATGTGGINAKQIGLGVTTGATNVSITSSGAAQTTGNAFDIRLTDANSTNFFVVNNGSENLFTRAGSFYVDGSGNLCMTSTGYTVMGWQVQTDPMTGERTIKKDTVSALKVMSADNMTSAPEETTKAYVAGILDKNTADLTNGGLTMTLNFTDKLGYTYTAKFNIVPTSAGSQEKGDYTVSLTDIIDQNNESCFANGKITGNKTAVFADTKLKFNPDNGTFDYVNAAGTNSVTMNLAGTWNDQFSDITVDFSACKMDNNNKQSTISAKPGTSSQDTTGKGKKLGALTGLSVDTSGKIWGTYDNGNTELLCQIASAQFANASGLEKVGENCYTTTLNSGDFDGIGTEITADGSKMTSGQLEMSNVDLSTEFTDMITTQRGFQANSRIITTSDTLLEELVNLKR</sequence>
<comment type="similarity">
    <text evidence="2 4">Belongs to the flagella basal body rod proteins family.</text>
</comment>
<dbReference type="InterPro" id="IPR019776">
    <property type="entry name" value="Flagellar_basal_body_rod_CS"/>
</dbReference>
<keyword evidence="3 4" id="KW-0975">Bacterial flagellum</keyword>
<dbReference type="InterPro" id="IPR037925">
    <property type="entry name" value="FlgE/F/G-like"/>
</dbReference>
<evidence type="ECO:0000259" key="6">
    <source>
        <dbReference type="Pfam" id="PF06429"/>
    </source>
</evidence>
<dbReference type="InterPro" id="IPR053967">
    <property type="entry name" value="LlgE_F_G-like_D1"/>
</dbReference>